<organism evidence="1 2">
    <name type="scientific">Sphingorhabdus rigui</name>
    <dbReference type="NCBI Taxonomy" id="1282858"/>
    <lineage>
        <taxon>Bacteria</taxon>
        <taxon>Pseudomonadati</taxon>
        <taxon>Pseudomonadota</taxon>
        <taxon>Alphaproteobacteria</taxon>
        <taxon>Sphingomonadales</taxon>
        <taxon>Sphingomonadaceae</taxon>
        <taxon>Sphingorhabdus</taxon>
    </lineage>
</organism>
<sequence>MNGIASQLPPPSNLAVVYTPVVFRHAFTLLLQLDARFTDVVRKAREPMIAQIKLAWWRDAFAAEPALRPKGEPLLQALGACGDVISLSALQDLVSAWELLLGEGEWAAKDIEKHAALRGGAIFGSYAAWLGEGCDVSALSHQWARDALRVEFSSKLSVPNNQPLAALPKGRKLRPLSILAMSVRNVSGLRLIGHALTGW</sequence>
<proteinExistence type="predicted"/>
<protein>
    <recommendedName>
        <fullName evidence="3">Phytoene synthase</fullName>
    </recommendedName>
</protein>
<reference evidence="1 2" key="1">
    <citation type="submission" date="2020-08" db="EMBL/GenBank/DDBJ databases">
        <title>Genomic Encyclopedia of Type Strains, Phase IV (KMG-IV): sequencing the most valuable type-strain genomes for metagenomic binning, comparative biology and taxonomic classification.</title>
        <authorList>
            <person name="Goeker M."/>
        </authorList>
    </citation>
    <scope>NUCLEOTIDE SEQUENCE [LARGE SCALE GENOMIC DNA]</scope>
    <source>
        <strain evidence="1 2">DSM 29050</strain>
    </source>
</reference>
<name>A0A840AXQ2_9SPHN</name>
<dbReference type="AlphaFoldDB" id="A0A840AXQ2"/>
<dbReference type="EMBL" id="JACIEA010000001">
    <property type="protein sequence ID" value="MBB3942888.1"/>
    <property type="molecule type" value="Genomic_DNA"/>
</dbReference>
<evidence type="ECO:0008006" key="3">
    <source>
        <dbReference type="Google" id="ProtNLM"/>
    </source>
</evidence>
<keyword evidence="2" id="KW-1185">Reference proteome</keyword>
<evidence type="ECO:0000313" key="2">
    <source>
        <dbReference type="Proteomes" id="UP000581447"/>
    </source>
</evidence>
<evidence type="ECO:0000313" key="1">
    <source>
        <dbReference type="EMBL" id="MBB3942888.1"/>
    </source>
</evidence>
<gene>
    <name evidence="1" type="ORF">GGR91_001110</name>
</gene>
<dbReference type="RefSeq" id="WP_183940853.1">
    <property type="nucleotide sequence ID" value="NZ_BAABBG010000023.1"/>
</dbReference>
<accession>A0A840AXQ2</accession>
<dbReference type="Proteomes" id="UP000581447">
    <property type="component" value="Unassembled WGS sequence"/>
</dbReference>
<comment type="caution">
    <text evidence="1">The sequence shown here is derived from an EMBL/GenBank/DDBJ whole genome shotgun (WGS) entry which is preliminary data.</text>
</comment>